<keyword evidence="2 4" id="KW-0808">Transferase</keyword>
<name>A0A6H1ZQU9_9ZZZZ</name>
<proteinExistence type="predicted"/>
<organism evidence="4">
    <name type="scientific">viral metagenome</name>
    <dbReference type="NCBI Taxonomy" id="1070528"/>
    <lineage>
        <taxon>unclassified sequences</taxon>
        <taxon>metagenomes</taxon>
        <taxon>organismal metagenomes</taxon>
    </lineage>
</organism>
<dbReference type="EMBL" id="MT144187">
    <property type="protein sequence ID" value="QJA50306.1"/>
    <property type="molecule type" value="Genomic_DNA"/>
</dbReference>
<accession>A0A6H1ZQU9</accession>
<dbReference type="GO" id="GO:0008173">
    <property type="term" value="F:RNA methyltransferase activity"/>
    <property type="evidence" value="ECO:0007669"/>
    <property type="project" value="UniProtKB-ARBA"/>
</dbReference>
<keyword evidence="3" id="KW-0949">S-adenosyl-L-methionine</keyword>
<dbReference type="AlphaFoldDB" id="A0A6H1ZQU9"/>
<gene>
    <name evidence="4" type="ORF">TM448A01705_0006</name>
</gene>
<evidence type="ECO:0000256" key="1">
    <source>
        <dbReference type="ARBA" id="ARBA00022603"/>
    </source>
</evidence>
<evidence type="ECO:0000256" key="2">
    <source>
        <dbReference type="ARBA" id="ARBA00022679"/>
    </source>
</evidence>
<evidence type="ECO:0000313" key="4">
    <source>
        <dbReference type="EMBL" id="QJA50306.1"/>
    </source>
</evidence>
<dbReference type="GO" id="GO:0032259">
    <property type="term" value="P:methylation"/>
    <property type="evidence" value="ECO:0007669"/>
    <property type="project" value="UniProtKB-KW"/>
</dbReference>
<dbReference type="Pfam" id="PF05063">
    <property type="entry name" value="MT-A70"/>
    <property type="match status" value="1"/>
</dbReference>
<dbReference type="PANTHER" id="PTHR12829">
    <property type="entry name" value="N6-ADENOSINE-METHYLTRANSFERASE"/>
    <property type="match status" value="1"/>
</dbReference>
<dbReference type="PANTHER" id="PTHR12829:SF7">
    <property type="entry name" value="N6-ADENOSINE-METHYLTRANSFERASE CATALYTIC SUBUNIT"/>
    <property type="match status" value="1"/>
</dbReference>
<reference evidence="4" key="1">
    <citation type="submission" date="2020-03" db="EMBL/GenBank/DDBJ databases">
        <title>The deep terrestrial virosphere.</title>
        <authorList>
            <person name="Holmfeldt K."/>
            <person name="Nilsson E."/>
            <person name="Simone D."/>
            <person name="Lopez-Fernandez M."/>
            <person name="Wu X."/>
            <person name="de Brujin I."/>
            <person name="Lundin D."/>
            <person name="Andersson A."/>
            <person name="Bertilsson S."/>
            <person name="Dopson M."/>
        </authorList>
    </citation>
    <scope>NUCLEOTIDE SEQUENCE</scope>
    <source>
        <strain evidence="4">TM448A01705</strain>
    </source>
</reference>
<sequence>MKKHSILYLDPPWKYNSRANHKTRFRGGACGHYDLMTMDEIKALPIPELADENCVMFMWCTFPYLDEQIKLFKHWGFKYKTLGFSWIKTNSKSGTPFFGVGYYAKSNCEVCLMGIKGKMKPVSNKVSSVVIAPRREHSRKPDEVRERIVELFGDLPRLEMFARERVVGWDNYGNEVDKFR</sequence>
<keyword evidence="1 4" id="KW-0489">Methyltransferase</keyword>
<dbReference type="InterPro" id="IPR007757">
    <property type="entry name" value="MT-A70-like"/>
</dbReference>
<evidence type="ECO:0000256" key="3">
    <source>
        <dbReference type="ARBA" id="ARBA00022691"/>
    </source>
</evidence>
<dbReference type="GO" id="GO:0008757">
    <property type="term" value="F:S-adenosylmethionine-dependent methyltransferase activity"/>
    <property type="evidence" value="ECO:0007669"/>
    <property type="project" value="UniProtKB-ARBA"/>
</dbReference>
<dbReference type="PROSITE" id="PS51143">
    <property type="entry name" value="MT_A70"/>
    <property type="match status" value="1"/>
</dbReference>
<protein>
    <submittedName>
        <fullName evidence="4">Putative methyltransferase</fullName>
    </submittedName>
</protein>